<dbReference type="RefSeq" id="WP_091746715.1">
    <property type="nucleotide sequence ID" value="NZ_FODY01000011.1"/>
</dbReference>
<dbReference type="AlphaFoldDB" id="A0A1H8VCX6"/>
<evidence type="ECO:0000259" key="2">
    <source>
        <dbReference type="PROSITE" id="PS50110"/>
    </source>
</evidence>
<dbReference type="Pfam" id="PF00072">
    <property type="entry name" value="Response_reg"/>
    <property type="match status" value="1"/>
</dbReference>
<feature type="modified residue" description="4-aspartylphosphate" evidence="1">
    <location>
        <position position="57"/>
    </location>
</feature>
<dbReference type="SUPFAM" id="SSF52172">
    <property type="entry name" value="CheY-like"/>
    <property type="match status" value="1"/>
</dbReference>
<keyword evidence="4" id="KW-1185">Reference proteome</keyword>
<feature type="domain" description="Response regulatory" evidence="2">
    <location>
        <begin position="8"/>
        <end position="122"/>
    </location>
</feature>
<dbReference type="STRING" id="112903.SAMN04490178_11115"/>
<dbReference type="PANTHER" id="PTHR43228">
    <property type="entry name" value="TWO-COMPONENT RESPONSE REGULATOR"/>
    <property type="match status" value="1"/>
</dbReference>
<evidence type="ECO:0000313" key="4">
    <source>
        <dbReference type="Proteomes" id="UP000198847"/>
    </source>
</evidence>
<dbReference type="PROSITE" id="PS50110">
    <property type="entry name" value="RESPONSE_REGULATORY"/>
    <property type="match status" value="1"/>
</dbReference>
<gene>
    <name evidence="3" type="ORF">SAMN04490178_11115</name>
</gene>
<sequence>MAATNKVKVLICDDSLLVRKKLRDILAEMDCEVIEASDGKMVVDVYKYNKPDLVFLDIVMPEADGLTALQRLREQDPEAKVIMLSSAGTSSKLIEALKGGAMDFIQKPYSVEQIAKAIAKISK</sequence>
<protein>
    <submittedName>
        <fullName evidence="3">Two-component system, chemotaxis family, response regulator CheY</fullName>
    </submittedName>
</protein>
<dbReference type="Proteomes" id="UP000198847">
    <property type="component" value="Unassembled WGS sequence"/>
</dbReference>
<dbReference type="InterPro" id="IPR052048">
    <property type="entry name" value="ST_Response_Regulator"/>
</dbReference>
<dbReference type="GO" id="GO:0000160">
    <property type="term" value="P:phosphorelay signal transduction system"/>
    <property type="evidence" value="ECO:0007669"/>
    <property type="project" value="InterPro"/>
</dbReference>
<accession>A0A1H8VCX6</accession>
<organism evidence="3 4">
    <name type="scientific">Propionispora vibrioides</name>
    <dbReference type="NCBI Taxonomy" id="112903"/>
    <lineage>
        <taxon>Bacteria</taxon>
        <taxon>Bacillati</taxon>
        <taxon>Bacillota</taxon>
        <taxon>Negativicutes</taxon>
        <taxon>Selenomonadales</taxon>
        <taxon>Sporomusaceae</taxon>
        <taxon>Propionispora</taxon>
    </lineage>
</organism>
<name>A0A1H8VCX6_9FIRM</name>
<reference evidence="3 4" key="1">
    <citation type="submission" date="2016-10" db="EMBL/GenBank/DDBJ databases">
        <authorList>
            <person name="de Groot N.N."/>
        </authorList>
    </citation>
    <scope>NUCLEOTIDE SEQUENCE [LARGE SCALE GENOMIC DNA]</scope>
    <source>
        <strain evidence="3 4">DSM 13305</strain>
    </source>
</reference>
<evidence type="ECO:0000256" key="1">
    <source>
        <dbReference type="PROSITE-ProRule" id="PRU00169"/>
    </source>
</evidence>
<keyword evidence="1" id="KW-0597">Phosphoprotein</keyword>
<dbReference type="OrthoDB" id="9790669at2"/>
<dbReference type="SMART" id="SM00448">
    <property type="entry name" value="REC"/>
    <property type="match status" value="1"/>
</dbReference>
<dbReference type="InterPro" id="IPR001789">
    <property type="entry name" value="Sig_transdc_resp-reg_receiver"/>
</dbReference>
<dbReference type="EMBL" id="FODY01000011">
    <property type="protein sequence ID" value="SEP13191.1"/>
    <property type="molecule type" value="Genomic_DNA"/>
</dbReference>
<dbReference type="InterPro" id="IPR011006">
    <property type="entry name" value="CheY-like_superfamily"/>
</dbReference>
<proteinExistence type="predicted"/>
<dbReference type="PANTHER" id="PTHR43228:SF1">
    <property type="entry name" value="TWO-COMPONENT RESPONSE REGULATOR ARR22"/>
    <property type="match status" value="1"/>
</dbReference>
<dbReference type="Gene3D" id="3.40.50.2300">
    <property type="match status" value="1"/>
</dbReference>
<evidence type="ECO:0000313" key="3">
    <source>
        <dbReference type="EMBL" id="SEP13191.1"/>
    </source>
</evidence>